<feature type="transmembrane region" description="Helical" evidence="8">
    <location>
        <begin position="321"/>
        <end position="340"/>
    </location>
</feature>
<evidence type="ECO:0000256" key="4">
    <source>
        <dbReference type="ARBA" id="ARBA00022475"/>
    </source>
</evidence>
<comment type="subcellular location">
    <subcellularLocation>
        <location evidence="1">Cell membrane</location>
        <topology evidence="1">Multi-pass membrane protein</topology>
    </subcellularLocation>
</comment>
<dbReference type="SUPFAM" id="SSF144083">
    <property type="entry name" value="Magnesium transport protein CorA, transmembrane region"/>
    <property type="match status" value="1"/>
</dbReference>
<dbReference type="InterPro" id="IPR002523">
    <property type="entry name" value="MgTranspt_CorA/ZnTranspt_ZntB"/>
</dbReference>
<dbReference type="PANTHER" id="PTHR46494">
    <property type="entry name" value="CORA FAMILY METAL ION TRANSPORTER (EUROFUNG)"/>
    <property type="match status" value="1"/>
</dbReference>
<evidence type="ECO:0000256" key="1">
    <source>
        <dbReference type="ARBA" id="ARBA00004651"/>
    </source>
</evidence>
<dbReference type="RefSeq" id="WP_307245812.1">
    <property type="nucleotide sequence ID" value="NZ_JAUSQZ010000001.1"/>
</dbReference>
<dbReference type="Gene3D" id="1.20.58.340">
    <property type="entry name" value="Magnesium transport protein CorA, transmembrane region"/>
    <property type="match status" value="2"/>
</dbReference>
<dbReference type="Gene3D" id="3.30.460.20">
    <property type="entry name" value="CorA soluble domain-like"/>
    <property type="match status" value="1"/>
</dbReference>
<comment type="caution">
    <text evidence="9">The sequence shown here is derived from an EMBL/GenBank/DDBJ whole genome shotgun (WGS) entry which is preliminary data.</text>
</comment>
<dbReference type="Proteomes" id="UP001235712">
    <property type="component" value="Unassembled WGS sequence"/>
</dbReference>
<dbReference type="InterPro" id="IPR045863">
    <property type="entry name" value="CorA_TM1_TM2"/>
</dbReference>
<dbReference type="EMBL" id="JAUSQZ010000001">
    <property type="protein sequence ID" value="MDP9828536.1"/>
    <property type="molecule type" value="Genomic_DNA"/>
</dbReference>
<proteinExistence type="inferred from homology"/>
<keyword evidence="7 8" id="KW-0472">Membrane</keyword>
<organism evidence="9 10">
    <name type="scientific">Kineosporia succinea</name>
    <dbReference type="NCBI Taxonomy" id="84632"/>
    <lineage>
        <taxon>Bacteria</taxon>
        <taxon>Bacillati</taxon>
        <taxon>Actinomycetota</taxon>
        <taxon>Actinomycetes</taxon>
        <taxon>Kineosporiales</taxon>
        <taxon>Kineosporiaceae</taxon>
        <taxon>Kineosporia</taxon>
    </lineage>
</organism>
<evidence type="ECO:0000313" key="9">
    <source>
        <dbReference type="EMBL" id="MDP9828536.1"/>
    </source>
</evidence>
<evidence type="ECO:0000256" key="5">
    <source>
        <dbReference type="ARBA" id="ARBA00022692"/>
    </source>
</evidence>
<dbReference type="CDD" id="cd12830">
    <property type="entry name" value="MtCorA-like"/>
    <property type="match status" value="1"/>
</dbReference>
<accession>A0ABT9P752</accession>
<keyword evidence="3" id="KW-0813">Transport</keyword>
<gene>
    <name evidence="9" type="ORF">J2S57_004285</name>
</gene>
<evidence type="ECO:0000256" key="8">
    <source>
        <dbReference type="SAM" id="Phobius"/>
    </source>
</evidence>
<name>A0ABT9P752_9ACTN</name>
<protein>
    <submittedName>
        <fullName evidence="9">Magnesium transporter</fullName>
    </submittedName>
</protein>
<evidence type="ECO:0000256" key="7">
    <source>
        <dbReference type="ARBA" id="ARBA00023136"/>
    </source>
</evidence>
<evidence type="ECO:0000256" key="3">
    <source>
        <dbReference type="ARBA" id="ARBA00022448"/>
    </source>
</evidence>
<dbReference type="Pfam" id="PF01544">
    <property type="entry name" value="CorA"/>
    <property type="match status" value="1"/>
</dbReference>
<keyword evidence="5 8" id="KW-0812">Transmembrane</keyword>
<dbReference type="InterPro" id="IPR045861">
    <property type="entry name" value="CorA_cytoplasmic_dom"/>
</dbReference>
<keyword evidence="6 8" id="KW-1133">Transmembrane helix</keyword>
<sequence>MRARRWFGRGEVAIGRMWEGWVSRHPAEEQNPMDENPRRRRDVEDVIGDCAVYEPGLGRSTRLPMQQAARTARRTDGFVWIGLQNPDPEDVMHVAEEFRLPALAVEDAISAHQRAKLEVYEDLWFMVLRPVRYVDKDEIVDVEEIALFVGRHFLVSVRHGKTDVLTRVRKELDGGKLEASQRGPIAVLHRIADLVVDEYAVVATSIDDDIAEIEQQVFGVREGDHTERIYKLKREVLEFRRAALPLGEPLLRLTQGSVPGMDQDKKARQYFRDVHDHIMRVTDEIERQDSLLSDVLQANVARLSVTQNDVAMRQNEDMRKISAWAAIGLVPTGIAGIYGMNFENMPELTWHYGYYFALSAIAGISVGLWALFKKNDWL</sequence>
<keyword evidence="4" id="KW-1003">Cell membrane</keyword>
<feature type="transmembrane region" description="Helical" evidence="8">
    <location>
        <begin position="352"/>
        <end position="372"/>
    </location>
</feature>
<dbReference type="SUPFAM" id="SSF143865">
    <property type="entry name" value="CorA soluble domain-like"/>
    <property type="match status" value="1"/>
</dbReference>
<evidence type="ECO:0000313" key="10">
    <source>
        <dbReference type="Proteomes" id="UP001235712"/>
    </source>
</evidence>
<dbReference type="PANTHER" id="PTHR46494:SF1">
    <property type="entry name" value="CORA FAMILY METAL ION TRANSPORTER (EUROFUNG)"/>
    <property type="match status" value="1"/>
</dbReference>
<comment type="similarity">
    <text evidence="2">Belongs to the CorA metal ion transporter (MIT) (TC 1.A.35) family.</text>
</comment>
<reference evidence="9 10" key="1">
    <citation type="submission" date="2023-07" db="EMBL/GenBank/DDBJ databases">
        <title>Sequencing the genomes of 1000 actinobacteria strains.</title>
        <authorList>
            <person name="Klenk H.-P."/>
        </authorList>
    </citation>
    <scope>NUCLEOTIDE SEQUENCE [LARGE SCALE GENOMIC DNA]</scope>
    <source>
        <strain evidence="9 10">DSM 44388</strain>
    </source>
</reference>
<keyword evidence="10" id="KW-1185">Reference proteome</keyword>
<evidence type="ECO:0000256" key="2">
    <source>
        <dbReference type="ARBA" id="ARBA00009765"/>
    </source>
</evidence>
<evidence type="ECO:0000256" key="6">
    <source>
        <dbReference type="ARBA" id="ARBA00022989"/>
    </source>
</evidence>